<feature type="region of interest" description="Disordered" evidence="1">
    <location>
        <begin position="1"/>
        <end position="130"/>
    </location>
</feature>
<accession>A0A9X3ERT6</accession>
<dbReference type="EMBL" id="JAPNKE010000002">
    <property type="protein sequence ID" value="MCY1008947.1"/>
    <property type="molecule type" value="Genomic_DNA"/>
</dbReference>
<dbReference type="Proteomes" id="UP001150924">
    <property type="component" value="Unassembled WGS sequence"/>
</dbReference>
<feature type="compositionally biased region" description="Low complexity" evidence="1">
    <location>
        <begin position="78"/>
        <end position="89"/>
    </location>
</feature>
<protein>
    <submittedName>
        <fullName evidence="2">Uncharacterized protein</fullName>
    </submittedName>
</protein>
<comment type="caution">
    <text evidence="2">The sequence shown here is derived from an EMBL/GenBank/DDBJ whole genome shotgun (WGS) entry which is preliminary data.</text>
</comment>
<keyword evidence="3" id="KW-1185">Reference proteome</keyword>
<evidence type="ECO:0000256" key="1">
    <source>
        <dbReference type="SAM" id="MobiDB-lite"/>
    </source>
</evidence>
<dbReference type="AlphaFoldDB" id="A0A9X3ERT6"/>
<reference evidence="2" key="1">
    <citation type="submission" date="2022-11" db="EMBL/GenBank/DDBJ databases">
        <title>Minimal conservation of predation-associated metabolite biosynthetic gene clusters underscores biosynthetic potential of Myxococcota including descriptions for ten novel species: Archangium lansinium sp. nov., Myxococcus landrumus sp. nov., Nannocystis bai.</title>
        <authorList>
            <person name="Ahearne A."/>
            <person name="Stevens C."/>
            <person name="Phillips K."/>
        </authorList>
    </citation>
    <scope>NUCLEOTIDE SEQUENCE</scope>
    <source>
        <strain evidence="2">Na p29</strain>
    </source>
</reference>
<proteinExistence type="predicted"/>
<evidence type="ECO:0000313" key="3">
    <source>
        <dbReference type="Proteomes" id="UP001150924"/>
    </source>
</evidence>
<sequence length="153" mass="16074">MGIAAPGHRFWSQPRPWIQPSGGAPRRTRSTTSSIDRAPRRSTSTSAEPSPARWACASVRPGTALPPARSTTCPRGQSRASDSAAAPRAITRPSTAASARVIGSAGSPVQIVPPRTTSRPFPWSGGQVAGELRPPVRHAISADAPTSQLRRLK</sequence>
<evidence type="ECO:0000313" key="2">
    <source>
        <dbReference type="EMBL" id="MCY1008947.1"/>
    </source>
</evidence>
<name>A0A9X3ERT6_9BACT</name>
<gene>
    <name evidence="2" type="ORF">OV079_26000</name>
</gene>
<organism evidence="2 3">
    <name type="scientific">Nannocystis pusilla</name>
    <dbReference type="NCBI Taxonomy" id="889268"/>
    <lineage>
        <taxon>Bacteria</taxon>
        <taxon>Pseudomonadati</taxon>
        <taxon>Myxococcota</taxon>
        <taxon>Polyangia</taxon>
        <taxon>Nannocystales</taxon>
        <taxon>Nannocystaceae</taxon>
        <taxon>Nannocystis</taxon>
    </lineage>
</organism>